<dbReference type="SUPFAM" id="SSF54928">
    <property type="entry name" value="RNA-binding domain, RBD"/>
    <property type="match status" value="1"/>
</dbReference>
<accession>A0A8H2WYK1</accession>
<dbReference type="Gene3D" id="3.30.70.330">
    <property type="match status" value="1"/>
</dbReference>
<sequence>RREAAAAIAARLGKLANAAPTQPAVQDPAPPQQEGDENPDPRGFAERMMAKWGHKSGQGLGVNATGIVHALSVEQSNRPKGNKPGSSAGGFGAKEGNRMGKIVNANEDVRQKEELERFGEPSRIVVLCNMVGVEDIGDDELPGEVAQECNKQGVVERVFVHAVYPEPAKEEDAVRVFVKFSGPVGAYKTVRDFDGRFFGGRTVRARYFSERLFETRQFNAPL</sequence>
<evidence type="ECO:0000313" key="9">
    <source>
        <dbReference type="Proteomes" id="UP000663826"/>
    </source>
</evidence>
<dbReference type="InterPro" id="IPR003954">
    <property type="entry name" value="RRM_euk-type"/>
</dbReference>
<evidence type="ECO:0000256" key="4">
    <source>
        <dbReference type="ARBA" id="ARBA00023187"/>
    </source>
</evidence>
<dbReference type="EMBL" id="CAJMWQ010000965">
    <property type="protein sequence ID" value="CAE6409787.1"/>
    <property type="molecule type" value="Genomic_DNA"/>
</dbReference>
<dbReference type="SMART" id="SM00443">
    <property type="entry name" value="G_patch"/>
    <property type="match status" value="1"/>
</dbReference>
<dbReference type="PROSITE" id="PS50174">
    <property type="entry name" value="G_PATCH"/>
    <property type="match status" value="1"/>
</dbReference>
<keyword evidence="4" id="KW-0508">mRNA splicing</keyword>
<evidence type="ECO:0000313" key="8">
    <source>
        <dbReference type="EMBL" id="CAE6409787.1"/>
    </source>
</evidence>
<feature type="non-terminal residue" evidence="8">
    <location>
        <position position="222"/>
    </location>
</feature>
<organism evidence="8 9">
    <name type="scientific">Rhizoctonia solani</name>
    <dbReference type="NCBI Taxonomy" id="456999"/>
    <lineage>
        <taxon>Eukaryota</taxon>
        <taxon>Fungi</taxon>
        <taxon>Dikarya</taxon>
        <taxon>Basidiomycota</taxon>
        <taxon>Agaricomycotina</taxon>
        <taxon>Agaricomycetes</taxon>
        <taxon>Cantharellales</taxon>
        <taxon>Ceratobasidiaceae</taxon>
        <taxon>Rhizoctonia</taxon>
    </lineage>
</organism>
<dbReference type="InterPro" id="IPR000467">
    <property type="entry name" value="G_patch_dom"/>
</dbReference>
<protein>
    <recommendedName>
        <fullName evidence="7">G-patch domain-containing protein</fullName>
    </recommendedName>
</protein>
<feature type="domain" description="G-patch" evidence="7">
    <location>
        <begin position="41"/>
        <end position="96"/>
    </location>
</feature>
<comment type="caution">
    <text evidence="8">The sequence shown here is derived from an EMBL/GenBank/DDBJ whole genome shotgun (WGS) entry which is preliminary data.</text>
</comment>
<feature type="region of interest" description="Disordered" evidence="6">
    <location>
        <begin position="74"/>
        <end position="97"/>
    </location>
</feature>
<dbReference type="CDD" id="cd12374">
    <property type="entry name" value="RRM_UHM_SPF45_PUF60"/>
    <property type="match status" value="1"/>
</dbReference>
<reference evidence="8" key="1">
    <citation type="submission" date="2021-01" db="EMBL/GenBank/DDBJ databases">
        <authorList>
            <person name="Kaushik A."/>
        </authorList>
    </citation>
    <scope>NUCLEOTIDE SEQUENCE</scope>
    <source>
        <strain evidence="8">AG1-1B</strain>
    </source>
</reference>
<dbReference type="SMART" id="SM00361">
    <property type="entry name" value="RRM_1"/>
    <property type="match status" value="1"/>
</dbReference>
<keyword evidence="3" id="KW-0694">RNA-binding</keyword>
<dbReference type="GO" id="GO:0003723">
    <property type="term" value="F:RNA binding"/>
    <property type="evidence" value="ECO:0007669"/>
    <property type="project" value="UniProtKB-KW"/>
</dbReference>
<dbReference type="InterPro" id="IPR040052">
    <property type="entry name" value="RBM17"/>
</dbReference>
<feature type="compositionally biased region" description="Low complexity" evidence="6">
    <location>
        <begin position="13"/>
        <end position="27"/>
    </location>
</feature>
<dbReference type="Pfam" id="PF01585">
    <property type="entry name" value="G-patch"/>
    <property type="match status" value="1"/>
</dbReference>
<evidence type="ECO:0000256" key="2">
    <source>
        <dbReference type="ARBA" id="ARBA00022664"/>
    </source>
</evidence>
<proteinExistence type="predicted"/>
<evidence type="ECO:0000259" key="7">
    <source>
        <dbReference type="PROSITE" id="PS50174"/>
    </source>
</evidence>
<evidence type="ECO:0000256" key="5">
    <source>
        <dbReference type="ARBA" id="ARBA00023242"/>
    </source>
</evidence>
<dbReference type="PANTHER" id="PTHR13288">
    <property type="entry name" value="SPLICING FACTOR 45 SPF45"/>
    <property type="match status" value="1"/>
</dbReference>
<evidence type="ECO:0000256" key="6">
    <source>
        <dbReference type="SAM" id="MobiDB-lite"/>
    </source>
</evidence>
<feature type="compositionally biased region" description="Basic and acidic residues" evidence="6">
    <location>
        <begin position="39"/>
        <end position="49"/>
    </location>
</feature>
<keyword evidence="5" id="KW-0539">Nucleus</keyword>
<dbReference type="FunFam" id="3.30.70.330:FF:000382">
    <property type="entry name" value="G-patch domain-containing protein"/>
    <property type="match status" value="1"/>
</dbReference>
<dbReference type="Proteomes" id="UP000663826">
    <property type="component" value="Unassembled WGS sequence"/>
</dbReference>
<dbReference type="InterPro" id="IPR012677">
    <property type="entry name" value="Nucleotide-bd_a/b_plait_sf"/>
</dbReference>
<dbReference type="InterPro" id="IPR035979">
    <property type="entry name" value="RBD_domain_sf"/>
</dbReference>
<dbReference type="GO" id="GO:0045292">
    <property type="term" value="P:mRNA cis splicing, via spliceosome"/>
    <property type="evidence" value="ECO:0007669"/>
    <property type="project" value="InterPro"/>
</dbReference>
<comment type="subcellular location">
    <subcellularLocation>
        <location evidence="1">Nucleus</location>
    </subcellularLocation>
</comment>
<dbReference type="AlphaFoldDB" id="A0A8H2WYK1"/>
<evidence type="ECO:0000256" key="1">
    <source>
        <dbReference type="ARBA" id="ARBA00004123"/>
    </source>
</evidence>
<gene>
    <name evidence="8" type="ORF">RDB_LOCUS37424</name>
</gene>
<keyword evidence="2" id="KW-0507">mRNA processing</keyword>
<feature type="region of interest" description="Disordered" evidence="6">
    <location>
        <begin position="13"/>
        <end position="57"/>
    </location>
</feature>
<evidence type="ECO:0000256" key="3">
    <source>
        <dbReference type="ARBA" id="ARBA00022884"/>
    </source>
</evidence>
<dbReference type="PANTHER" id="PTHR13288:SF8">
    <property type="entry name" value="SPLICING FACTOR 45"/>
    <property type="match status" value="1"/>
</dbReference>
<dbReference type="GO" id="GO:0071011">
    <property type="term" value="C:precatalytic spliceosome"/>
    <property type="evidence" value="ECO:0007669"/>
    <property type="project" value="TreeGrafter"/>
</dbReference>
<name>A0A8H2WYK1_9AGAM</name>